<organism evidence="1 2">
    <name type="scientific">Olleya marilimosa</name>
    <dbReference type="NCBI Taxonomy" id="272164"/>
    <lineage>
        <taxon>Bacteria</taxon>
        <taxon>Pseudomonadati</taxon>
        <taxon>Bacteroidota</taxon>
        <taxon>Flavobacteriia</taxon>
        <taxon>Flavobacteriales</taxon>
        <taxon>Flavobacteriaceae</taxon>
    </lineage>
</organism>
<dbReference type="RefSeq" id="WP_191100829.1">
    <property type="nucleotide sequence ID" value="NZ_JACXXH010000001.1"/>
</dbReference>
<name>A0ABR8LQL5_9FLAO</name>
<proteinExistence type="predicted"/>
<evidence type="ECO:0000313" key="1">
    <source>
        <dbReference type="EMBL" id="MBD3862135.1"/>
    </source>
</evidence>
<evidence type="ECO:0000313" key="2">
    <source>
        <dbReference type="Proteomes" id="UP000627521"/>
    </source>
</evidence>
<protein>
    <submittedName>
        <fullName evidence="1">Uncharacterized protein</fullName>
    </submittedName>
</protein>
<comment type="caution">
    <text evidence="1">The sequence shown here is derived from an EMBL/GenBank/DDBJ whole genome shotgun (WGS) entry which is preliminary data.</text>
</comment>
<sequence length="147" mass="16833">MNVINSEIYNQIKEVHKFPMGDLFFFENMIIAQVNEGEHVSFNSTKIAFKCIYNYYEVLKKPFGIISNRLNKYSIEVLDLPKYSKNLPNLKFYGIVGSSGLSNINISLEKQFSKIPVLAFDSITKAYNTINDNILNSTDDSVKFDIP</sequence>
<dbReference type="Proteomes" id="UP000627521">
    <property type="component" value="Unassembled WGS sequence"/>
</dbReference>
<gene>
    <name evidence="1" type="ORF">IEG06_01635</name>
</gene>
<accession>A0ABR8LQL5</accession>
<keyword evidence="2" id="KW-1185">Reference proteome</keyword>
<dbReference type="EMBL" id="JACXXH010000001">
    <property type="protein sequence ID" value="MBD3862135.1"/>
    <property type="molecule type" value="Genomic_DNA"/>
</dbReference>
<reference evidence="1 2" key="1">
    <citation type="submission" date="2020-09" db="EMBL/GenBank/DDBJ databases">
        <title>Bacillus nautilus sp. nov., Chryseoglobus crepusculi sp. nov, and Psychrobacter noctis sp. nov., isolated from deep-sea sponges from the equatorial Atlantic.</title>
        <authorList>
            <person name="Stennett H.L."/>
            <person name="Williams S.E."/>
        </authorList>
    </citation>
    <scope>NUCLEOTIDE SEQUENCE [LARGE SCALE GENOMIC DNA]</scope>
    <source>
        <strain evidence="1 2">28M-24</strain>
    </source>
</reference>